<evidence type="ECO:0000259" key="1">
    <source>
        <dbReference type="Pfam" id="PF12146"/>
    </source>
</evidence>
<comment type="caution">
    <text evidence="2">The sequence shown here is derived from an EMBL/GenBank/DDBJ whole genome shotgun (WGS) entry which is preliminary data.</text>
</comment>
<dbReference type="PANTHER" id="PTHR11614">
    <property type="entry name" value="PHOSPHOLIPASE-RELATED"/>
    <property type="match status" value="1"/>
</dbReference>
<name>A0ABW5RAM0_9BACL</name>
<feature type="domain" description="Serine aminopeptidase S33" evidence="1">
    <location>
        <begin position="27"/>
        <end position="292"/>
    </location>
</feature>
<dbReference type="EMBL" id="JBHUMM010000014">
    <property type="protein sequence ID" value="MFD2671780.1"/>
    <property type="molecule type" value="Genomic_DNA"/>
</dbReference>
<dbReference type="InterPro" id="IPR022742">
    <property type="entry name" value="Hydrolase_4"/>
</dbReference>
<sequence length="311" mass="34839">MHSYMWKSSHGESLHVRKWECDEGTEETAVLQLVHGMGEHAGRYGELAAYLNASGVTVYGHDHRGHGKSVQESARMGHFADQNGWKMVVEETLELAQEIKNQHPNQPLILLGHSMGFLIAHHALLARSVPLYNGVIYTGIVAHPGPLGRMGQLLARATALFKGPQAPAQLMHQIQMKTYNRSFQPIRTELDWLSRDPVEVDRYLGDPMCGAIGSAAFYRDMTDAAFRVYDPRNRPSIPSELPYLLLAGGRDPVAGNGQSVSLLKQRLTEAGVTRVTAHILDDMRHELFFEQQRTEVLHLIREWITHQVVGN</sequence>
<dbReference type="Gene3D" id="3.40.50.1820">
    <property type="entry name" value="alpha/beta hydrolase"/>
    <property type="match status" value="1"/>
</dbReference>
<dbReference type="InterPro" id="IPR051044">
    <property type="entry name" value="MAG_DAG_Lipase"/>
</dbReference>
<dbReference type="RefSeq" id="WP_379929252.1">
    <property type="nucleotide sequence ID" value="NZ_JBHUMM010000014.1"/>
</dbReference>
<dbReference type="Pfam" id="PF12146">
    <property type="entry name" value="Hydrolase_4"/>
    <property type="match status" value="1"/>
</dbReference>
<protein>
    <submittedName>
        <fullName evidence="2">Alpha/beta fold hydrolase</fullName>
    </submittedName>
</protein>
<dbReference type="SUPFAM" id="SSF53474">
    <property type="entry name" value="alpha/beta-Hydrolases"/>
    <property type="match status" value="1"/>
</dbReference>
<proteinExistence type="predicted"/>
<reference evidence="3" key="1">
    <citation type="journal article" date="2019" name="Int. J. Syst. Evol. Microbiol.">
        <title>The Global Catalogue of Microorganisms (GCM) 10K type strain sequencing project: providing services to taxonomists for standard genome sequencing and annotation.</title>
        <authorList>
            <consortium name="The Broad Institute Genomics Platform"/>
            <consortium name="The Broad Institute Genome Sequencing Center for Infectious Disease"/>
            <person name="Wu L."/>
            <person name="Ma J."/>
        </authorList>
    </citation>
    <scope>NUCLEOTIDE SEQUENCE [LARGE SCALE GENOMIC DNA]</scope>
    <source>
        <strain evidence="3">KCTC 33676</strain>
    </source>
</reference>
<keyword evidence="3" id="KW-1185">Reference proteome</keyword>
<organism evidence="2 3">
    <name type="scientific">Marinicrinis sediminis</name>
    <dbReference type="NCBI Taxonomy" id="1652465"/>
    <lineage>
        <taxon>Bacteria</taxon>
        <taxon>Bacillati</taxon>
        <taxon>Bacillota</taxon>
        <taxon>Bacilli</taxon>
        <taxon>Bacillales</taxon>
        <taxon>Paenibacillaceae</taxon>
    </lineage>
</organism>
<evidence type="ECO:0000313" key="2">
    <source>
        <dbReference type="EMBL" id="MFD2671780.1"/>
    </source>
</evidence>
<accession>A0ABW5RAM0</accession>
<keyword evidence="2" id="KW-0378">Hydrolase</keyword>
<gene>
    <name evidence="2" type="ORF">ACFSUC_09190</name>
</gene>
<dbReference type="InterPro" id="IPR029058">
    <property type="entry name" value="AB_hydrolase_fold"/>
</dbReference>
<dbReference type="Proteomes" id="UP001597497">
    <property type="component" value="Unassembled WGS sequence"/>
</dbReference>
<evidence type="ECO:0000313" key="3">
    <source>
        <dbReference type="Proteomes" id="UP001597497"/>
    </source>
</evidence>
<dbReference type="GO" id="GO:0016787">
    <property type="term" value="F:hydrolase activity"/>
    <property type="evidence" value="ECO:0007669"/>
    <property type="project" value="UniProtKB-KW"/>
</dbReference>